<organism evidence="2">
    <name type="scientific">marine sediment metagenome</name>
    <dbReference type="NCBI Taxonomy" id="412755"/>
    <lineage>
        <taxon>unclassified sequences</taxon>
        <taxon>metagenomes</taxon>
        <taxon>ecological metagenomes</taxon>
    </lineage>
</organism>
<comment type="caution">
    <text evidence="2">The sequence shown here is derived from an EMBL/GenBank/DDBJ whole genome shotgun (WGS) entry which is preliminary data.</text>
</comment>
<dbReference type="EMBL" id="LAZR01000483">
    <property type="protein sequence ID" value="KKN67121.1"/>
    <property type="molecule type" value="Genomic_DNA"/>
</dbReference>
<reference evidence="2" key="1">
    <citation type="journal article" date="2015" name="Nature">
        <title>Complex archaea that bridge the gap between prokaryotes and eukaryotes.</title>
        <authorList>
            <person name="Spang A."/>
            <person name="Saw J.H."/>
            <person name="Jorgensen S.L."/>
            <person name="Zaremba-Niedzwiedzka K."/>
            <person name="Martijn J."/>
            <person name="Lind A.E."/>
            <person name="van Eijk R."/>
            <person name="Schleper C."/>
            <person name="Guy L."/>
            <person name="Ettema T.J."/>
        </authorList>
    </citation>
    <scope>NUCLEOTIDE SEQUENCE</scope>
</reference>
<dbReference type="AlphaFoldDB" id="A0A0F9V0R8"/>
<keyword evidence="1" id="KW-0472">Membrane</keyword>
<protein>
    <submittedName>
        <fullName evidence="2">Uncharacterized protein</fullName>
    </submittedName>
</protein>
<name>A0A0F9V0R8_9ZZZZ</name>
<feature type="transmembrane region" description="Helical" evidence="1">
    <location>
        <begin position="157"/>
        <end position="178"/>
    </location>
</feature>
<keyword evidence="1" id="KW-0812">Transmembrane</keyword>
<keyword evidence="1" id="KW-1133">Transmembrane helix</keyword>
<accession>A0A0F9V0R8</accession>
<sequence length="193" mass="21105">MAEEVTLALLILGTVVFMFFAFYMYFTLGNKNIRTLLVMSLPMLKKGRVLDIHLARNRTVNLQLLAIEKNRLAKHTIKDGKDITKNKDIDPGSNFIEPGSNTPTFFTTDGSSITLDPTKGKGLSEMDEITVNNAFEAGAALSDYVLNSSNRPDIKGMGFGILVAVLTVAVLFLVGMMFQVNGNQITIIELLAG</sequence>
<gene>
    <name evidence="2" type="ORF">LCGC14_0464680</name>
</gene>
<feature type="transmembrane region" description="Helical" evidence="1">
    <location>
        <begin position="6"/>
        <end position="26"/>
    </location>
</feature>
<evidence type="ECO:0000313" key="2">
    <source>
        <dbReference type="EMBL" id="KKN67121.1"/>
    </source>
</evidence>
<evidence type="ECO:0000256" key="1">
    <source>
        <dbReference type="SAM" id="Phobius"/>
    </source>
</evidence>
<proteinExistence type="predicted"/>